<comment type="caution">
    <text evidence="1">The sequence shown here is derived from an EMBL/GenBank/DDBJ whole genome shotgun (WGS) entry which is preliminary data.</text>
</comment>
<proteinExistence type="predicted"/>
<reference evidence="2" key="1">
    <citation type="journal article" date="2019" name="Int. J. Syst. Evol. Microbiol.">
        <title>The Global Catalogue of Microorganisms (GCM) 10K type strain sequencing project: providing services to taxonomists for standard genome sequencing and annotation.</title>
        <authorList>
            <consortium name="The Broad Institute Genomics Platform"/>
            <consortium name="The Broad Institute Genome Sequencing Center for Infectious Disease"/>
            <person name="Wu L."/>
            <person name="Ma J."/>
        </authorList>
    </citation>
    <scope>NUCLEOTIDE SEQUENCE [LARGE SCALE GENOMIC DNA]</scope>
    <source>
        <strain evidence="2">CGMCC 4.7330</strain>
    </source>
</reference>
<gene>
    <name evidence="1" type="ORF">ACFO0B_13040</name>
</gene>
<name>A0ABV8DSQ4_9NOCA</name>
<accession>A0ABV8DSQ4</accession>
<dbReference type="Proteomes" id="UP001595696">
    <property type="component" value="Unassembled WGS sequence"/>
</dbReference>
<evidence type="ECO:0000313" key="1">
    <source>
        <dbReference type="EMBL" id="MFC3962913.1"/>
    </source>
</evidence>
<evidence type="ECO:0000313" key="2">
    <source>
        <dbReference type="Proteomes" id="UP001595696"/>
    </source>
</evidence>
<dbReference type="EMBL" id="JBHSAX010000013">
    <property type="protein sequence ID" value="MFC3962913.1"/>
    <property type="molecule type" value="Genomic_DNA"/>
</dbReference>
<keyword evidence="2" id="KW-1185">Reference proteome</keyword>
<dbReference type="RefSeq" id="WP_378612666.1">
    <property type="nucleotide sequence ID" value="NZ_JBHSAX010000013.1"/>
</dbReference>
<organism evidence="1 2">
    <name type="scientific">Nocardia jiangsuensis</name>
    <dbReference type="NCBI Taxonomy" id="1691563"/>
    <lineage>
        <taxon>Bacteria</taxon>
        <taxon>Bacillati</taxon>
        <taxon>Actinomycetota</taxon>
        <taxon>Actinomycetes</taxon>
        <taxon>Mycobacteriales</taxon>
        <taxon>Nocardiaceae</taxon>
        <taxon>Nocardia</taxon>
    </lineage>
</organism>
<sequence>MSAQATEATAKVPGEIVKSVQTFVAEHGGSATAVLQSLGTEGVRVTLVGDDGVLGDRVVGSRAAAEALVDRVDGLTAAEEWNRELSSAATPRRGHYARMAGWVAKQTTFPKARNER</sequence>
<protein>
    <submittedName>
        <fullName evidence="1">Uncharacterized protein</fullName>
    </submittedName>
</protein>